<sequence>MACVSCGRNSRRTYKGYCISCFIKLQSKKIHGPKLPQWFLTISNKVLPPLFFFILAIISLHYLNLVDSNTLRVNLGVVSVTASALSVYLTILIL</sequence>
<evidence type="ECO:0000313" key="2">
    <source>
        <dbReference type="EMBL" id="HIK00014.1"/>
    </source>
</evidence>
<proteinExistence type="predicted"/>
<keyword evidence="1" id="KW-1133">Transmembrane helix</keyword>
<feature type="transmembrane region" description="Helical" evidence="1">
    <location>
        <begin position="73"/>
        <end position="93"/>
    </location>
</feature>
<evidence type="ECO:0000313" key="3">
    <source>
        <dbReference type="Proteomes" id="UP000646946"/>
    </source>
</evidence>
<gene>
    <name evidence="2" type="ORF">H1016_00555</name>
</gene>
<reference evidence="2 3" key="1">
    <citation type="journal article" name="Nat. Commun.">
        <title>Undinarchaeota illuminate DPANN phylogeny and the impact of gene transfer on archaeal evolution.</title>
        <authorList>
            <person name="Dombrowski N."/>
            <person name="Williams T.A."/>
            <person name="Sun J."/>
            <person name="Woodcroft B.J."/>
            <person name="Lee J.H."/>
            <person name="Minh B.Q."/>
            <person name="Rinke C."/>
            <person name="Spang A."/>
        </authorList>
    </citation>
    <scope>NUCLEOTIDE SEQUENCE [LARGE SCALE GENOMIC DNA]</scope>
    <source>
        <strain evidence="2">MAG_bin1129</strain>
    </source>
</reference>
<protein>
    <submittedName>
        <fullName evidence="2">Uncharacterized protein</fullName>
    </submittedName>
</protein>
<keyword evidence="1" id="KW-0812">Transmembrane</keyword>
<accession>A0A832UMN4</accession>
<organism evidence="2 3">
    <name type="scientific">Candidatus Naiadarchaeum limnaeum</name>
    <dbReference type="NCBI Taxonomy" id="2756139"/>
    <lineage>
        <taxon>Archaea</taxon>
        <taxon>Candidatus Undinarchaeota</taxon>
        <taxon>Candidatus Undinarchaeia</taxon>
        <taxon>Candidatus Naiadarchaeales</taxon>
        <taxon>Candidatus Naiadarchaeaceae</taxon>
        <taxon>Candidatus Naiadarchaeum</taxon>
    </lineage>
</organism>
<keyword evidence="1" id="KW-0472">Membrane</keyword>
<comment type="caution">
    <text evidence="2">The sequence shown here is derived from an EMBL/GenBank/DDBJ whole genome shotgun (WGS) entry which is preliminary data.</text>
</comment>
<feature type="transmembrane region" description="Helical" evidence="1">
    <location>
        <begin position="46"/>
        <end position="66"/>
    </location>
</feature>
<keyword evidence="3" id="KW-1185">Reference proteome</keyword>
<dbReference type="Proteomes" id="UP000646946">
    <property type="component" value="Unassembled WGS sequence"/>
</dbReference>
<dbReference type="AlphaFoldDB" id="A0A832UMN4"/>
<name>A0A832UMN4_9ARCH</name>
<dbReference type="EMBL" id="DVAB01000007">
    <property type="protein sequence ID" value="HIK00014.1"/>
    <property type="molecule type" value="Genomic_DNA"/>
</dbReference>
<evidence type="ECO:0000256" key="1">
    <source>
        <dbReference type="SAM" id="Phobius"/>
    </source>
</evidence>